<dbReference type="InterPro" id="IPR036188">
    <property type="entry name" value="FAD/NAD-bd_sf"/>
</dbReference>
<keyword evidence="2" id="KW-0285">Flavoprotein</keyword>
<accession>A0A7C8FWN2</accession>
<evidence type="ECO:0000259" key="6">
    <source>
        <dbReference type="Pfam" id="PF00890"/>
    </source>
</evidence>
<dbReference type="SUPFAM" id="SSF56425">
    <property type="entry name" value="Succinate dehydrogenase/fumarate reductase flavoprotein, catalytic domain"/>
    <property type="match status" value="1"/>
</dbReference>
<evidence type="ECO:0000256" key="2">
    <source>
        <dbReference type="ARBA" id="ARBA00022630"/>
    </source>
</evidence>
<evidence type="ECO:0000313" key="8">
    <source>
        <dbReference type="Proteomes" id="UP000479639"/>
    </source>
</evidence>
<gene>
    <name evidence="7" type="ORF">F8D48_06270</name>
</gene>
<dbReference type="Gene3D" id="3.90.700.10">
    <property type="entry name" value="Succinate dehydrogenase/fumarate reductase flavoprotein, catalytic domain"/>
    <property type="match status" value="1"/>
</dbReference>
<sequence>MPPAGDAIRQYSACLPDRPKGKPLKRRATMEKNLSRRGFIGLGCLGATAAAAGLAGCASQTPKKDGSSEALAETSETATASETLIPNAGALEFNQPTGSEVAYIEEPISEDEVVETLTCDVVVCGAGMSGVAAAASASENGLRTILLEKGQTFAARGTEIGAFGDRIHQEAGNVLDPVAFMEDGMATAHFRCDRNVWKRWCDRSGEALNWALDVVGDACGTFTAKAGNSLFAGVTTWGSGVRVEKGIASFVENVLAAAQANGTDVRFSTPAVQLITQDGKVTGVYAQGEEGIIKIEAAQGVVLATGGYEFNWDLLTQRIRPRDLAVYAWINPTITNTGDGLLMGLAAGAAEDDWPHILMNDPAGAKTGNRANGAMLAFLRVNENGERFVNENLSFEYMSNAIMYQPGAHDFVLLSGTDILTSLEKAKGGAPWTPEDMYDSIKDVLVEADTLEELAEKCGINAENLARTVARYNELCAAGEDADYGKKPSDLIPLESGPYYAIEESGCCLVTVNGLRTDADSRVLDHNGKAIEGLYALGNTSGSMFNGTYPHHMSAVSHGRCLTFGYLVGRRLAGLED</sequence>
<dbReference type="PANTHER" id="PTHR43400:SF10">
    <property type="entry name" value="3-OXOSTEROID 1-DEHYDROGENASE"/>
    <property type="match status" value="1"/>
</dbReference>
<dbReference type="GO" id="GO:0008202">
    <property type="term" value="P:steroid metabolic process"/>
    <property type="evidence" value="ECO:0007669"/>
    <property type="project" value="UniProtKB-ARBA"/>
</dbReference>
<dbReference type="PRINTS" id="PR00411">
    <property type="entry name" value="PNDRDTASEI"/>
</dbReference>
<evidence type="ECO:0000256" key="4">
    <source>
        <dbReference type="ARBA" id="ARBA00023002"/>
    </source>
</evidence>
<dbReference type="EMBL" id="WAJS01000016">
    <property type="protein sequence ID" value="KAB1648493.1"/>
    <property type="molecule type" value="Genomic_DNA"/>
</dbReference>
<comment type="caution">
    <text evidence="7">The sequence shown here is derived from an EMBL/GenBank/DDBJ whole genome shotgun (WGS) entry which is preliminary data.</text>
</comment>
<feature type="domain" description="FAD-dependent oxidoreductase 2 FAD-binding" evidence="6">
    <location>
        <begin position="120"/>
        <end position="551"/>
    </location>
</feature>
<dbReference type="SUPFAM" id="SSF51905">
    <property type="entry name" value="FAD/NAD(P)-binding domain"/>
    <property type="match status" value="1"/>
</dbReference>
<dbReference type="PANTHER" id="PTHR43400">
    <property type="entry name" value="FUMARATE REDUCTASE"/>
    <property type="match status" value="1"/>
</dbReference>
<keyword evidence="8" id="KW-1185">Reference proteome</keyword>
<dbReference type="GO" id="GO:0033765">
    <property type="term" value="F:steroid dehydrogenase activity, acting on the CH-CH group of donors"/>
    <property type="evidence" value="ECO:0007669"/>
    <property type="project" value="UniProtKB-ARBA"/>
</dbReference>
<dbReference type="InterPro" id="IPR027477">
    <property type="entry name" value="Succ_DH/fumarate_Rdtase_cat_sf"/>
</dbReference>
<dbReference type="AlphaFoldDB" id="A0A7C8FWN2"/>
<dbReference type="InterPro" id="IPR003953">
    <property type="entry name" value="FAD-dep_OxRdtase_2_FAD-bd"/>
</dbReference>
<evidence type="ECO:0000313" key="7">
    <source>
        <dbReference type="EMBL" id="KAB1648493.1"/>
    </source>
</evidence>
<reference evidence="7 8" key="1">
    <citation type="submission" date="2019-09" db="EMBL/GenBank/DDBJ databases">
        <title>Whole genome shotgun sequencing (WGS) of Ellagibacter isourolithinifaciens DSM 104140(T) and Adlercreutzia muris DSM 29508(T).</title>
        <authorList>
            <person name="Stoll D.A."/>
            <person name="Danylec N."/>
            <person name="Huch M."/>
        </authorList>
    </citation>
    <scope>NUCLEOTIDE SEQUENCE [LARGE SCALE GENOMIC DNA]</scope>
    <source>
        <strain evidence="7 8">DSM 29508</strain>
    </source>
</reference>
<evidence type="ECO:0000256" key="5">
    <source>
        <dbReference type="SAM" id="MobiDB-lite"/>
    </source>
</evidence>
<feature type="region of interest" description="Disordered" evidence="5">
    <location>
        <begin position="58"/>
        <end position="82"/>
    </location>
</feature>
<dbReference type="InterPro" id="IPR050315">
    <property type="entry name" value="FAD-oxidoreductase_2"/>
</dbReference>
<comment type="cofactor">
    <cofactor evidence="1">
        <name>FAD</name>
        <dbReference type="ChEBI" id="CHEBI:57692"/>
    </cofactor>
</comment>
<protein>
    <submittedName>
        <fullName evidence="7">FAD-dependent oxidoreductase</fullName>
    </submittedName>
</protein>
<proteinExistence type="predicted"/>
<organism evidence="7 8">
    <name type="scientific">Adlercreutzia muris</name>
    <dbReference type="NCBI Taxonomy" id="1796610"/>
    <lineage>
        <taxon>Bacteria</taxon>
        <taxon>Bacillati</taxon>
        <taxon>Actinomycetota</taxon>
        <taxon>Coriobacteriia</taxon>
        <taxon>Eggerthellales</taxon>
        <taxon>Eggerthellaceae</taxon>
        <taxon>Adlercreutzia</taxon>
    </lineage>
</organism>
<feature type="compositionally biased region" description="Low complexity" evidence="5">
    <location>
        <begin position="68"/>
        <end position="82"/>
    </location>
</feature>
<name>A0A7C8FWN2_9ACTN</name>
<evidence type="ECO:0000256" key="1">
    <source>
        <dbReference type="ARBA" id="ARBA00001974"/>
    </source>
</evidence>
<dbReference type="Proteomes" id="UP000479639">
    <property type="component" value="Unassembled WGS sequence"/>
</dbReference>
<keyword evidence="4" id="KW-0560">Oxidoreductase</keyword>
<dbReference type="Pfam" id="PF00890">
    <property type="entry name" value="FAD_binding_2"/>
    <property type="match status" value="1"/>
</dbReference>
<keyword evidence="3" id="KW-0274">FAD</keyword>
<dbReference type="Gene3D" id="3.50.50.60">
    <property type="entry name" value="FAD/NAD(P)-binding domain"/>
    <property type="match status" value="1"/>
</dbReference>
<evidence type="ECO:0000256" key="3">
    <source>
        <dbReference type="ARBA" id="ARBA00022827"/>
    </source>
</evidence>